<dbReference type="InterPro" id="IPR023772">
    <property type="entry name" value="DNA-bd_HTH_TetR-type_CS"/>
</dbReference>
<dbReference type="SUPFAM" id="SSF46689">
    <property type="entry name" value="Homeodomain-like"/>
    <property type="match status" value="1"/>
</dbReference>
<evidence type="ECO:0000313" key="7">
    <source>
        <dbReference type="Proteomes" id="UP001156140"/>
    </source>
</evidence>
<accession>A0AA41UC25</accession>
<evidence type="ECO:0000313" key="6">
    <source>
        <dbReference type="EMBL" id="MCI0127915.1"/>
    </source>
</evidence>
<dbReference type="InterPro" id="IPR036271">
    <property type="entry name" value="Tet_transcr_reg_TetR-rel_C_sf"/>
</dbReference>
<dbReference type="InterPro" id="IPR001647">
    <property type="entry name" value="HTH_TetR"/>
</dbReference>
<dbReference type="PANTHER" id="PTHR30055">
    <property type="entry name" value="HTH-TYPE TRANSCRIPTIONAL REGULATOR RUTR"/>
    <property type="match status" value="1"/>
</dbReference>
<keyword evidence="7" id="KW-1185">Reference proteome</keyword>
<dbReference type="Gene3D" id="1.10.357.10">
    <property type="entry name" value="Tetracycline Repressor, domain 2"/>
    <property type="match status" value="1"/>
</dbReference>
<evidence type="ECO:0000259" key="5">
    <source>
        <dbReference type="PROSITE" id="PS50977"/>
    </source>
</evidence>
<reference evidence="6" key="1">
    <citation type="submission" date="2022-03" db="EMBL/GenBank/DDBJ databases">
        <title>The complete genome sequence of a Methyloterrigena soli.</title>
        <authorList>
            <person name="Zi Z."/>
        </authorList>
    </citation>
    <scope>NUCLEOTIDE SEQUENCE</scope>
    <source>
        <strain evidence="6">M48</strain>
    </source>
</reference>
<dbReference type="PRINTS" id="PR00455">
    <property type="entry name" value="HTHTETR"/>
</dbReference>
<dbReference type="GO" id="GO:0000976">
    <property type="term" value="F:transcription cis-regulatory region binding"/>
    <property type="evidence" value="ECO:0007669"/>
    <property type="project" value="TreeGrafter"/>
</dbReference>
<dbReference type="InterPro" id="IPR041586">
    <property type="entry name" value="PsrA_TetR_C"/>
</dbReference>
<keyword evidence="2 4" id="KW-0238">DNA-binding</keyword>
<dbReference type="InterPro" id="IPR009057">
    <property type="entry name" value="Homeodomain-like_sf"/>
</dbReference>
<dbReference type="PANTHER" id="PTHR30055:SF234">
    <property type="entry name" value="HTH-TYPE TRANSCRIPTIONAL REGULATOR BETI"/>
    <property type="match status" value="1"/>
</dbReference>
<keyword evidence="3" id="KW-0804">Transcription</keyword>
<dbReference type="AlphaFoldDB" id="A0AA41UC25"/>
<sequence>MEHDSQTQQADTRARILHAAVEVFANRSFESATLKEITEAAGANIAAVNYYFRSKDELIRQVMASLLGRMTRARDVALTAYEKSVANGGKPGLEPLLDALIRPMVQLGLANPHGAANISLLMQARVSPAVPADLSSAEDDTIHERFIGALTRLLPQLSRKEIIWRYDCARGAMVFVLADVSPNIRQIVRLADTARQADEETIVRELIAFISQGFLASSAGTELAG</sequence>
<dbReference type="SUPFAM" id="SSF48498">
    <property type="entry name" value="Tetracyclin repressor-like, C-terminal domain"/>
    <property type="match status" value="1"/>
</dbReference>
<comment type="caution">
    <text evidence="6">The sequence shown here is derived from an EMBL/GenBank/DDBJ whole genome shotgun (WGS) entry which is preliminary data.</text>
</comment>
<dbReference type="RefSeq" id="WP_035030438.1">
    <property type="nucleotide sequence ID" value="NZ_CP068983.1"/>
</dbReference>
<name>A0AA41UC25_9HYPH</name>
<dbReference type="GO" id="GO:0003700">
    <property type="term" value="F:DNA-binding transcription factor activity"/>
    <property type="evidence" value="ECO:0007669"/>
    <property type="project" value="TreeGrafter"/>
</dbReference>
<evidence type="ECO:0000256" key="4">
    <source>
        <dbReference type="PROSITE-ProRule" id="PRU00335"/>
    </source>
</evidence>
<dbReference type="PROSITE" id="PS01081">
    <property type="entry name" value="HTH_TETR_1"/>
    <property type="match status" value="1"/>
</dbReference>
<evidence type="ECO:0000256" key="1">
    <source>
        <dbReference type="ARBA" id="ARBA00023015"/>
    </source>
</evidence>
<dbReference type="Pfam" id="PF00440">
    <property type="entry name" value="TetR_N"/>
    <property type="match status" value="1"/>
</dbReference>
<dbReference type="InterPro" id="IPR050109">
    <property type="entry name" value="HTH-type_TetR-like_transc_reg"/>
</dbReference>
<evidence type="ECO:0000256" key="2">
    <source>
        <dbReference type="ARBA" id="ARBA00023125"/>
    </source>
</evidence>
<proteinExistence type="predicted"/>
<organism evidence="6 7">
    <name type="scientific">Paradevosia shaoguanensis</name>
    <dbReference type="NCBI Taxonomy" id="1335043"/>
    <lineage>
        <taxon>Bacteria</taxon>
        <taxon>Pseudomonadati</taxon>
        <taxon>Pseudomonadota</taxon>
        <taxon>Alphaproteobacteria</taxon>
        <taxon>Hyphomicrobiales</taxon>
        <taxon>Devosiaceae</taxon>
        <taxon>Paradevosia</taxon>
    </lineage>
</organism>
<dbReference type="Proteomes" id="UP001156140">
    <property type="component" value="Unassembled WGS sequence"/>
</dbReference>
<feature type="DNA-binding region" description="H-T-H motif" evidence="4">
    <location>
        <begin position="33"/>
        <end position="52"/>
    </location>
</feature>
<protein>
    <submittedName>
        <fullName evidence="6">TetR family transcriptional regulator</fullName>
    </submittedName>
</protein>
<dbReference type="EMBL" id="JALAZD010000001">
    <property type="protein sequence ID" value="MCI0127915.1"/>
    <property type="molecule type" value="Genomic_DNA"/>
</dbReference>
<dbReference type="Pfam" id="PF17939">
    <property type="entry name" value="TetR_C_30"/>
    <property type="match status" value="1"/>
</dbReference>
<keyword evidence="1" id="KW-0805">Transcription regulation</keyword>
<gene>
    <name evidence="6" type="ORF">ML536_13890</name>
</gene>
<feature type="domain" description="HTH tetR-type" evidence="5">
    <location>
        <begin position="10"/>
        <end position="70"/>
    </location>
</feature>
<dbReference type="PROSITE" id="PS50977">
    <property type="entry name" value="HTH_TETR_2"/>
    <property type="match status" value="1"/>
</dbReference>
<evidence type="ECO:0000256" key="3">
    <source>
        <dbReference type="ARBA" id="ARBA00023163"/>
    </source>
</evidence>